<dbReference type="InterPro" id="IPR051804">
    <property type="entry name" value="Carb_Metab_Reg_Kinase/Isom"/>
</dbReference>
<dbReference type="AlphaFoldDB" id="A0A4Y9ERH1"/>
<dbReference type="InterPro" id="IPR014710">
    <property type="entry name" value="RmlC-like_jellyroll"/>
</dbReference>
<dbReference type="GO" id="GO:0046872">
    <property type="term" value="F:metal ion binding"/>
    <property type="evidence" value="ECO:0007669"/>
    <property type="project" value="UniProtKB-KW"/>
</dbReference>
<evidence type="ECO:0000313" key="6">
    <source>
        <dbReference type="Proteomes" id="UP000297737"/>
    </source>
</evidence>
<sequence length="295" mass="31378">MTATRLQPRYVHKPWGRRDLTPWSDGLPPTTEPVGEIIFDVGHGLPADPELLIKVLFTSEALSVQVHPDAPTATSLGLPRGKDEAWVVLSAEPGARIGLGLTAPVSAEVLAAAALDGSIEKLLDSRPVYAGDVMLAQAGTIHAIGAGVVLIEVQQNLDLTYRLYDYGRLDHGVPRDLHLGPALAVAKCEVWQPATSPRAMGAGRTAFVEGPNFVVERVRAHGTGRICGSRERPVWVAAVAGSGTVDDAAFIPGEVWFHTGAAQWHFEGEADLVLAYPGDCAVDVAWQQIQARAVA</sequence>
<comment type="cofactor">
    <cofactor evidence="3">
        <name>Zn(2+)</name>
        <dbReference type="ChEBI" id="CHEBI:29105"/>
    </cofactor>
    <text evidence="3">Binds 1 zinc ion per subunit.</text>
</comment>
<dbReference type="Gene3D" id="2.60.120.10">
    <property type="entry name" value="Jelly Rolls"/>
    <property type="match status" value="1"/>
</dbReference>
<evidence type="ECO:0000256" key="4">
    <source>
        <dbReference type="PIRSR" id="PIRSR036894-2"/>
    </source>
</evidence>
<protein>
    <submittedName>
        <fullName evidence="5">Phosphoheptose isomerase</fullName>
    </submittedName>
</protein>
<feature type="binding site" evidence="3">
    <location>
        <position position="142"/>
    </location>
    <ligand>
        <name>Zn(2+)</name>
        <dbReference type="ChEBI" id="CHEBI:29105"/>
    </ligand>
</feature>
<evidence type="ECO:0000256" key="1">
    <source>
        <dbReference type="ARBA" id="ARBA00022723"/>
    </source>
</evidence>
<evidence type="ECO:0000256" key="3">
    <source>
        <dbReference type="PIRSR" id="PIRSR036894-1"/>
    </source>
</evidence>
<keyword evidence="5" id="KW-0413">Isomerase</keyword>
<gene>
    <name evidence="5" type="ORF">EUV02_01710</name>
</gene>
<accession>A0A4Y9ERH1</accession>
<organism evidence="5 6">
    <name type="scientific">Glacieibacterium arshaanense</name>
    <dbReference type="NCBI Taxonomy" id="2511025"/>
    <lineage>
        <taxon>Bacteria</taxon>
        <taxon>Pseudomonadati</taxon>
        <taxon>Pseudomonadota</taxon>
        <taxon>Alphaproteobacteria</taxon>
        <taxon>Sphingomonadales</taxon>
        <taxon>Sphingosinicellaceae</taxon>
        <taxon>Glacieibacterium</taxon>
    </lineage>
</organism>
<dbReference type="GO" id="GO:0005975">
    <property type="term" value="P:carbohydrate metabolic process"/>
    <property type="evidence" value="ECO:0007669"/>
    <property type="project" value="InterPro"/>
</dbReference>
<keyword evidence="6" id="KW-1185">Reference proteome</keyword>
<name>A0A4Y9ERH1_9SPHN</name>
<dbReference type="SUPFAM" id="SSF51182">
    <property type="entry name" value="RmlC-like cupins"/>
    <property type="match status" value="1"/>
</dbReference>
<reference evidence="5 6" key="1">
    <citation type="submission" date="2019-02" db="EMBL/GenBank/DDBJ databases">
        <title>Polymorphobacter sp. isolated from the lake at the Tibet of China.</title>
        <authorList>
            <person name="Li A."/>
        </authorList>
    </citation>
    <scope>NUCLEOTIDE SEQUENCE [LARGE SCALE GENOMIC DNA]</scope>
    <source>
        <strain evidence="5 6">DJ1R-1</strain>
    </source>
</reference>
<feature type="active site" evidence="4">
    <location>
        <position position="162"/>
    </location>
</feature>
<evidence type="ECO:0000256" key="2">
    <source>
        <dbReference type="ARBA" id="ARBA00022833"/>
    </source>
</evidence>
<dbReference type="GO" id="GO:0004476">
    <property type="term" value="F:mannose-6-phosphate isomerase activity"/>
    <property type="evidence" value="ECO:0007669"/>
    <property type="project" value="InterPro"/>
</dbReference>
<dbReference type="PANTHER" id="PTHR42742:SF3">
    <property type="entry name" value="FRUCTOKINASE"/>
    <property type="match status" value="1"/>
</dbReference>
<dbReference type="PANTHER" id="PTHR42742">
    <property type="entry name" value="TRANSCRIPTIONAL REPRESSOR MPRA"/>
    <property type="match status" value="1"/>
</dbReference>
<evidence type="ECO:0000313" key="5">
    <source>
        <dbReference type="EMBL" id="TFU05769.1"/>
    </source>
</evidence>
<dbReference type="OrthoDB" id="9808275at2"/>
<comment type="caution">
    <text evidence="5">The sequence shown here is derived from an EMBL/GenBank/DDBJ whole genome shotgun (WGS) entry which is preliminary data.</text>
</comment>
<dbReference type="Proteomes" id="UP000297737">
    <property type="component" value="Unassembled WGS sequence"/>
</dbReference>
<feature type="binding site" evidence="3">
    <location>
        <position position="84"/>
    </location>
    <ligand>
        <name>Zn(2+)</name>
        <dbReference type="ChEBI" id="CHEBI:29105"/>
    </ligand>
</feature>
<dbReference type="EMBL" id="SIHO01000001">
    <property type="protein sequence ID" value="TFU05769.1"/>
    <property type="molecule type" value="Genomic_DNA"/>
</dbReference>
<dbReference type="CDD" id="cd07010">
    <property type="entry name" value="cupin_PMI_type_I_N_bac"/>
    <property type="match status" value="1"/>
</dbReference>
<dbReference type="InterPro" id="IPR011051">
    <property type="entry name" value="RmlC_Cupin_sf"/>
</dbReference>
<keyword evidence="1 3" id="KW-0479">Metal-binding</keyword>
<keyword evidence="2 3" id="KW-0862">Zinc</keyword>
<proteinExistence type="predicted"/>
<dbReference type="RefSeq" id="WP_135244493.1">
    <property type="nucleotide sequence ID" value="NZ_SIHO01000001.1"/>
</dbReference>
<feature type="binding site" evidence="3">
    <location>
        <position position="67"/>
    </location>
    <ligand>
        <name>Zn(2+)</name>
        <dbReference type="ChEBI" id="CHEBI:29105"/>
    </ligand>
</feature>